<organism evidence="1 2">
    <name type="scientific">Serendipita indica (strain DSM 11827)</name>
    <name type="common">Root endophyte fungus</name>
    <name type="synonym">Piriformospora indica</name>
    <dbReference type="NCBI Taxonomy" id="1109443"/>
    <lineage>
        <taxon>Eukaryota</taxon>
        <taxon>Fungi</taxon>
        <taxon>Dikarya</taxon>
        <taxon>Basidiomycota</taxon>
        <taxon>Agaricomycotina</taxon>
        <taxon>Agaricomycetes</taxon>
        <taxon>Sebacinales</taxon>
        <taxon>Serendipitaceae</taxon>
        <taxon>Serendipita</taxon>
    </lineage>
</organism>
<comment type="caution">
    <text evidence="1">The sequence shown here is derived from an EMBL/GenBank/DDBJ whole genome shotgun (WGS) entry which is preliminary data.</text>
</comment>
<gene>
    <name evidence="1" type="ORF">PIIN_11450</name>
</gene>
<reference evidence="1 2" key="1">
    <citation type="journal article" date="2011" name="PLoS Pathog.">
        <title>Endophytic Life Strategies Decoded by Genome and Transcriptome Analyses of the Mutualistic Root Symbiont Piriformospora indica.</title>
        <authorList>
            <person name="Zuccaro A."/>
            <person name="Lahrmann U."/>
            <person name="Guldener U."/>
            <person name="Langen G."/>
            <person name="Pfiffi S."/>
            <person name="Biedenkopf D."/>
            <person name="Wong P."/>
            <person name="Samans B."/>
            <person name="Grimm C."/>
            <person name="Basiewicz M."/>
            <person name="Murat C."/>
            <person name="Martin F."/>
            <person name="Kogel K.H."/>
        </authorList>
    </citation>
    <scope>NUCLEOTIDE SEQUENCE [LARGE SCALE GENOMIC DNA]</scope>
    <source>
        <strain evidence="1 2">DSM 11827</strain>
    </source>
</reference>
<dbReference type="Proteomes" id="UP000007148">
    <property type="component" value="Unassembled WGS sequence"/>
</dbReference>
<dbReference type="InParanoid" id="G4U1N0"/>
<dbReference type="EMBL" id="CAFZ01001636">
    <property type="protein sequence ID" value="CCA77473.1"/>
    <property type="molecule type" value="Genomic_DNA"/>
</dbReference>
<name>G4U1N0_SERID</name>
<sequence>MRYMVSGDYKNAYGLISVGG</sequence>
<evidence type="ECO:0000313" key="1">
    <source>
        <dbReference type="EMBL" id="CCA77473.1"/>
    </source>
</evidence>
<evidence type="ECO:0000313" key="2">
    <source>
        <dbReference type="Proteomes" id="UP000007148"/>
    </source>
</evidence>
<protein>
    <submittedName>
        <fullName evidence="1">Uncharacterized protein</fullName>
    </submittedName>
</protein>
<dbReference type="AlphaFoldDB" id="G4U1N0"/>
<keyword evidence="2" id="KW-1185">Reference proteome</keyword>
<dbReference type="HOGENOM" id="CLU_3428542_0_0_1"/>
<proteinExistence type="predicted"/>
<accession>G4U1N0</accession>